<organism evidence="1">
    <name type="scientific">Candidatus Kentrum sp. DK</name>
    <dbReference type="NCBI Taxonomy" id="2126562"/>
    <lineage>
        <taxon>Bacteria</taxon>
        <taxon>Pseudomonadati</taxon>
        <taxon>Pseudomonadota</taxon>
        <taxon>Gammaproteobacteria</taxon>
        <taxon>Candidatus Kentrum</taxon>
    </lineage>
</organism>
<accession>A0A450SHN1</accession>
<protein>
    <submittedName>
        <fullName evidence="1">Uncharacterized protein</fullName>
    </submittedName>
</protein>
<name>A0A450SHN1_9GAMM</name>
<gene>
    <name evidence="1" type="ORF">BECKDK2373C_GA0170839_103724</name>
</gene>
<dbReference type="EMBL" id="CAADEY010000037">
    <property type="protein sequence ID" value="VFJ52747.1"/>
    <property type="molecule type" value="Genomic_DNA"/>
</dbReference>
<dbReference type="AlphaFoldDB" id="A0A450SHN1"/>
<evidence type="ECO:0000313" key="1">
    <source>
        <dbReference type="EMBL" id="VFJ52747.1"/>
    </source>
</evidence>
<reference evidence="1" key="1">
    <citation type="submission" date="2019-02" db="EMBL/GenBank/DDBJ databases">
        <authorList>
            <person name="Gruber-Vodicka R. H."/>
            <person name="Seah K. B. B."/>
        </authorList>
    </citation>
    <scope>NUCLEOTIDE SEQUENCE</scope>
    <source>
        <strain evidence="1">BECK_DK161</strain>
    </source>
</reference>
<proteinExistence type="predicted"/>
<sequence length="80" mass="9793">MKRRLMRFVPHRHPTLTIVLVMFPSAPSRQRWYQPEYCKLGCYPFFRVDQNIRACVSIVEEELHKPDRLLRRYYFPPVVL</sequence>